<dbReference type="AlphaFoldDB" id="A0A6A6EKJ1"/>
<dbReference type="PANTHER" id="PTHR46481">
    <property type="entry name" value="ZINC FINGER BED DOMAIN-CONTAINING PROTEIN 4"/>
    <property type="match status" value="1"/>
</dbReference>
<dbReference type="GO" id="GO:0005634">
    <property type="term" value="C:nucleus"/>
    <property type="evidence" value="ECO:0007669"/>
    <property type="project" value="UniProtKB-SubCell"/>
</dbReference>
<keyword evidence="4" id="KW-0862">Zinc</keyword>
<evidence type="ECO:0000256" key="5">
    <source>
        <dbReference type="ARBA" id="ARBA00023242"/>
    </source>
</evidence>
<keyword evidence="2" id="KW-0479">Metal-binding</keyword>
<evidence type="ECO:0000256" key="4">
    <source>
        <dbReference type="ARBA" id="ARBA00022833"/>
    </source>
</evidence>
<keyword evidence="3" id="KW-0863">Zinc-finger</keyword>
<gene>
    <name evidence="6" type="ORF">K469DRAFT_528209</name>
</gene>
<dbReference type="EMBL" id="ML994618">
    <property type="protein sequence ID" value="KAF2190406.1"/>
    <property type="molecule type" value="Genomic_DNA"/>
</dbReference>
<dbReference type="Proteomes" id="UP000800200">
    <property type="component" value="Unassembled WGS sequence"/>
</dbReference>
<proteinExistence type="predicted"/>
<dbReference type="OrthoDB" id="3942700at2759"/>
<sequence>LVLIIVNHNLPLSITEWPEFYLLMKILNYTLIKRGVRRLIGKTYEVSKEAIKQKLTKSLLKIHFTTDIWSSLNNSHYQAITAHFVD</sequence>
<evidence type="ECO:0000256" key="2">
    <source>
        <dbReference type="ARBA" id="ARBA00022723"/>
    </source>
</evidence>
<accession>A0A6A6EKJ1</accession>
<evidence type="ECO:0000256" key="3">
    <source>
        <dbReference type="ARBA" id="ARBA00022771"/>
    </source>
</evidence>
<dbReference type="InterPro" id="IPR052035">
    <property type="entry name" value="ZnF_BED_domain_contain"/>
</dbReference>
<comment type="subcellular location">
    <subcellularLocation>
        <location evidence="1">Nucleus</location>
    </subcellularLocation>
</comment>
<dbReference type="PANTHER" id="PTHR46481:SF10">
    <property type="entry name" value="ZINC FINGER BED DOMAIN-CONTAINING PROTEIN 39"/>
    <property type="match status" value="1"/>
</dbReference>
<keyword evidence="7" id="KW-1185">Reference proteome</keyword>
<evidence type="ECO:0000313" key="7">
    <source>
        <dbReference type="Proteomes" id="UP000800200"/>
    </source>
</evidence>
<organism evidence="6 7">
    <name type="scientific">Zopfia rhizophila CBS 207.26</name>
    <dbReference type="NCBI Taxonomy" id="1314779"/>
    <lineage>
        <taxon>Eukaryota</taxon>
        <taxon>Fungi</taxon>
        <taxon>Dikarya</taxon>
        <taxon>Ascomycota</taxon>
        <taxon>Pezizomycotina</taxon>
        <taxon>Dothideomycetes</taxon>
        <taxon>Dothideomycetes incertae sedis</taxon>
        <taxon>Zopfiaceae</taxon>
        <taxon>Zopfia</taxon>
    </lineage>
</organism>
<keyword evidence="5" id="KW-0539">Nucleus</keyword>
<dbReference type="GO" id="GO:0008270">
    <property type="term" value="F:zinc ion binding"/>
    <property type="evidence" value="ECO:0007669"/>
    <property type="project" value="UniProtKB-KW"/>
</dbReference>
<reference evidence="6" key="1">
    <citation type="journal article" date="2020" name="Stud. Mycol.">
        <title>101 Dothideomycetes genomes: a test case for predicting lifestyles and emergence of pathogens.</title>
        <authorList>
            <person name="Haridas S."/>
            <person name="Albert R."/>
            <person name="Binder M."/>
            <person name="Bloem J."/>
            <person name="Labutti K."/>
            <person name="Salamov A."/>
            <person name="Andreopoulos B."/>
            <person name="Baker S."/>
            <person name="Barry K."/>
            <person name="Bills G."/>
            <person name="Bluhm B."/>
            <person name="Cannon C."/>
            <person name="Castanera R."/>
            <person name="Culley D."/>
            <person name="Daum C."/>
            <person name="Ezra D."/>
            <person name="Gonzalez J."/>
            <person name="Henrissat B."/>
            <person name="Kuo A."/>
            <person name="Liang C."/>
            <person name="Lipzen A."/>
            <person name="Lutzoni F."/>
            <person name="Magnuson J."/>
            <person name="Mondo S."/>
            <person name="Nolan M."/>
            <person name="Ohm R."/>
            <person name="Pangilinan J."/>
            <person name="Park H.-J."/>
            <person name="Ramirez L."/>
            <person name="Alfaro M."/>
            <person name="Sun H."/>
            <person name="Tritt A."/>
            <person name="Yoshinaga Y."/>
            <person name="Zwiers L.-H."/>
            <person name="Turgeon B."/>
            <person name="Goodwin S."/>
            <person name="Spatafora J."/>
            <person name="Crous P."/>
            <person name="Grigoriev I."/>
        </authorList>
    </citation>
    <scope>NUCLEOTIDE SEQUENCE</scope>
    <source>
        <strain evidence="6">CBS 207.26</strain>
    </source>
</reference>
<protein>
    <submittedName>
        <fullName evidence="6">Uncharacterized protein</fullName>
    </submittedName>
</protein>
<evidence type="ECO:0000256" key="1">
    <source>
        <dbReference type="ARBA" id="ARBA00004123"/>
    </source>
</evidence>
<name>A0A6A6EKJ1_9PEZI</name>
<feature type="non-terminal residue" evidence="6">
    <location>
        <position position="1"/>
    </location>
</feature>
<evidence type="ECO:0000313" key="6">
    <source>
        <dbReference type="EMBL" id="KAF2190406.1"/>
    </source>
</evidence>
<feature type="non-terminal residue" evidence="6">
    <location>
        <position position="86"/>
    </location>
</feature>